<protein>
    <recommendedName>
        <fullName evidence="6">CHY-type domain-containing protein</fullName>
    </recommendedName>
</protein>
<feature type="compositionally biased region" description="Basic residues" evidence="5">
    <location>
        <begin position="801"/>
        <end position="810"/>
    </location>
</feature>
<dbReference type="OrthoDB" id="10253329at2759"/>
<comment type="caution">
    <text evidence="7">The sequence shown here is derived from an EMBL/GenBank/DDBJ whole genome shotgun (WGS) entry which is preliminary data.</text>
</comment>
<name>A0A1Y2FV44_PROLT</name>
<accession>A0A1Y2FV44</accession>
<dbReference type="PROSITE" id="PS51266">
    <property type="entry name" value="ZF_CHY"/>
    <property type="match status" value="1"/>
</dbReference>
<dbReference type="InterPro" id="IPR008913">
    <property type="entry name" value="Znf_CHY"/>
</dbReference>
<reference evidence="7 8" key="1">
    <citation type="submission" date="2016-07" db="EMBL/GenBank/DDBJ databases">
        <title>Pervasive Adenine N6-methylation of Active Genes in Fungi.</title>
        <authorList>
            <consortium name="DOE Joint Genome Institute"/>
            <person name="Mondo S.J."/>
            <person name="Dannebaum R.O."/>
            <person name="Kuo R.C."/>
            <person name="Labutti K."/>
            <person name="Haridas S."/>
            <person name="Kuo A."/>
            <person name="Salamov A."/>
            <person name="Ahrendt S.R."/>
            <person name="Lipzen A."/>
            <person name="Sullivan W."/>
            <person name="Andreopoulos W.B."/>
            <person name="Clum A."/>
            <person name="Lindquist E."/>
            <person name="Daum C."/>
            <person name="Ramamoorthy G.K."/>
            <person name="Gryganskyi A."/>
            <person name="Culley D."/>
            <person name="Magnuson J.K."/>
            <person name="James T.Y."/>
            <person name="O'Malley M.A."/>
            <person name="Stajich J.E."/>
            <person name="Spatafora J.W."/>
            <person name="Visel A."/>
            <person name="Grigoriev I.V."/>
        </authorList>
    </citation>
    <scope>NUCLEOTIDE SEQUENCE [LARGE SCALE GENOMIC DNA]</scope>
    <source>
        <strain evidence="7 8">12-1054</strain>
    </source>
</reference>
<feature type="compositionally biased region" description="Acidic residues" evidence="5">
    <location>
        <begin position="276"/>
        <end position="291"/>
    </location>
</feature>
<dbReference type="EMBL" id="MCFI01000001">
    <property type="protein sequence ID" value="ORY87868.1"/>
    <property type="molecule type" value="Genomic_DNA"/>
</dbReference>
<evidence type="ECO:0000256" key="4">
    <source>
        <dbReference type="PROSITE-ProRule" id="PRU00601"/>
    </source>
</evidence>
<dbReference type="GeneID" id="63782700"/>
<evidence type="ECO:0000256" key="3">
    <source>
        <dbReference type="ARBA" id="ARBA00022833"/>
    </source>
</evidence>
<keyword evidence="2 4" id="KW-0863">Zinc-finger</keyword>
<dbReference type="STRING" id="56484.A0A1Y2FV44"/>
<dbReference type="Proteomes" id="UP000193685">
    <property type="component" value="Unassembled WGS sequence"/>
</dbReference>
<dbReference type="GO" id="GO:0008270">
    <property type="term" value="F:zinc ion binding"/>
    <property type="evidence" value="ECO:0007669"/>
    <property type="project" value="UniProtKB-KW"/>
</dbReference>
<evidence type="ECO:0000256" key="2">
    <source>
        <dbReference type="ARBA" id="ARBA00022771"/>
    </source>
</evidence>
<keyword evidence="3" id="KW-0862">Zinc</keyword>
<dbReference type="Pfam" id="PF05495">
    <property type="entry name" value="zf-CHY"/>
    <property type="match status" value="1"/>
</dbReference>
<dbReference type="AlphaFoldDB" id="A0A1Y2FV44"/>
<evidence type="ECO:0000256" key="5">
    <source>
        <dbReference type="SAM" id="MobiDB-lite"/>
    </source>
</evidence>
<feature type="region of interest" description="Disordered" evidence="5">
    <location>
        <begin position="1"/>
        <end position="121"/>
    </location>
</feature>
<keyword evidence="1" id="KW-0479">Metal-binding</keyword>
<evidence type="ECO:0000256" key="1">
    <source>
        <dbReference type="ARBA" id="ARBA00022723"/>
    </source>
</evidence>
<gene>
    <name evidence="7" type="ORF">BCR37DRAFT_14937</name>
</gene>
<dbReference type="InterPro" id="IPR037274">
    <property type="entry name" value="Znf_CHY_sf"/>
</dbReference>
<feature type="compositionally biased region" description="Low complexity" evidence="5">
    <location>
        <begin position="62"/>
        <end position="75"/>
    </location>
</feature>
<sequence>MARDTLEDENGIPLIQGSRNDAPLHRSDGKRLKAPQPRKAQRGQKKKKKPAPSADNTGNTMEASSSEQQASTASSTRKKPAKKQALPAFDTLQSGNITASVIPPKSSKASYPNEESGIVETTTQDRIEEVLKRTPTRTSQVVTKPLQASAASIRERDIGQLKRRYAKGLSEEGDRFHVPFVPSDPDFPYDVPNLVVSLHVPQDYPSGLVELHVKSGLEIGFARNIEREFENERVGVASGRGLLGMLTWLDRNLERLLALKKSNTVKIVRHHAPLPEEQDDQDSSSESDGDDSAAYRLPIKFWTFHEKQEAAAQREAEVARLKTRLNPQAATEDTFDIQLEQVSVRLHVPALYPLEPCWILVLQGDENIEAPANCELRKASRDLVRQMNWILANLKLLAKQGAEESELLQAQLESEREAYRLAQSKAGNSAETWSAEHDGFRPVVGFSYSVSEQQEDPSSSANEDCPEDVVDEDFKKVGITDRTTQADRGTAIDCSVSMRGISTFEATSITLTVKCHRCKANTIQVNDIKPVKPTQIACPHCMSVMSIGLRPLLVHAGNLKRIGYLDLEGCSATLVGLVSLSAACAECPVPDEPADQQAQIFTGVGTGQAQTKPCRLCHAKLHLELNHFHFLTLSNTYPRPGTRLGRITDTQPAAIPKGANKSALRQASKHKGQSLPDFGLCRHYRRSFRWFRFPCCRRVFACDLCHDLLAGAAPISQTQGGAGSASMPIQVAGVASGKHRHELANFQICGFCSTEAPVNPQAHCHACGASLVKPGSAPGTLGSGFWEGGEGTRDQRLMNRHDKRKHRKKI</sequence>
<dbReference type="RefSeq" id="XP_040728363.1">
    <property type="nucleotide sequence ID" value="XM_040866101.1"/>
</dbReference>
<dbReference type="SUPFAM" id="SSF161219">
    <property type="entry name" value="CHY zinc finger-like"/>
    <property type="match status" value="1"/>
</dbReference>
<feature type="region of interest" description="Disordered" evidence="5">
    <location>
        <begin position="270"/>
        <end position="291"/>
    </location>
</feature>
<evidence type="ECO:0000313" key="8">
    <source>
        <dbReference type="Proteomes" id="UP000193685"/>
    </source>
</evidence>
<dbReference type="OMA" id="FRRQLMH"/>
<feature type="region of interest" description="Disordered" evidence="5">
    <location>
        <begin position="782"/>
        <end position="810"/>
    </location>
</feature>
<feature type="compositionally biased region" description="Basic and acidic residues" evidence="5">
    <location>
        <begin position="22"/>
        <end position="31"/>
    </location>
</feature>
<proteinExistence type="predicted"/>
<evidence type="ECO:0000313" key="7">
    <source>
        <dbReference type="EMBL" id="ORY87868.1"/>
    </source>
</evidence>
<feature type="domain" description="CHY-type" evidence="6">
    <location>
        <begin position="674"/>
        <end position="769"/>
    </location>
</feature>
<organism evidence="7 8">
    <name type="scientific">Protomyces lactucae-debilis</name>
    <dbReference type="NCBI Taxonomy" id="2754530"/>
    <lineage>
        <taxon>Eukaryota</taxon>
        <taxon>Fungi</taxon>
        <taxon>Dikarya</taxon>
        <taxon>Ascomycota</taxon>
        <taxon>Taphrinomycotina</taxon>
        <taxon>Taphrinomycetes</taxon>
        <taxon>Taphrinales</taxon>
        <taxon>Protomycetaceae</taxon>
        <taxon>Protomyces</taxon>
    </lineage>
</organism>
<feature type="compositionally biased region" description="Acidic residues" evidence="5">
    <location>
        <begin position="1"/>
        <end position="10"/>
    </location>
</feature>
<evidence type="ECO:0000259" key="6">
    <source>
        <dbReference type="PROSITE" id="PS51266"/>
    </source>
</evidence>
<keyword evidence="8" id="KW-1185">Reference proteome</keyword>
<feature type="compositionally biased region" description="Basic and acidic residues" evidence="5">
    <location>
        <begin position="790"/>
        <end position="800"/>
    </location>
</feature>
<feature type="compositionally biased region" description="Basic residues" evidence="5">
    <location>
        <begin position="39"/>
        <end position="50"/>
    </location>
</feature>